<evidence type="ECO:0000259" key="7">
    <source>
        <dbReference type="SMART" id="SM00228"/>
    </source>
</evidence>
<dbReference type="PRINTS" id="PR00834">
    <property type="entry name" value="PROTEASES2C"/>
</dbReference>
<dbReference type="PANTHER" id="PTHR22939">
    <property type="entry name" value="SERINE PROTEASE FAMILY S1C HTRA-RELATED"/>
    <property type="match status" value="1"/>
</dbReference>
<feature type="region of interest" description="Disordered" evidence="5">
    <location>
        <begin position="44"/>
        <end position="63"/>
    </location>
</feature>
<dbReference type="RefSeq" id="WP_131150922.1">
    <property type="nucleotide sequence ID" value="NZ_SJTG01000001.1"/>
</dbReference>
<proteinExistence type="inferred from homology"/>
<dbReference type="SUPFAM" id="SSF50156">
    <property type="entry name" value="PDZ domain-like"/>
    <property type="match status" value="1"/>
</dbReference>
<dbReference type="SUPFAM" id="SSF50494">
    <property type="entry name" value="Trypsin-like serine proteases"/>
    <property type="match status" value="1"/>
</dbReference>
<feature type="domain" description="PDZ" evidence="7">
    <location>
        <begin position="290"/>
        <end position="371"/>
    </location>
</feature>
<comment type="caution">
    <text evidence="8">The sequence shown here is derived from an EMBL/GenBank/DDBJ whole genome shotgun (WGS) entry which is preliminary data.</text>
</comment>
<feature type="transmembrane region" description="Helical" evidence="6">
    <location>
        <begin position="7"/>
        <end position="29"/>
    </location>
</feature>
<comment type="similarity">
    <text evidence="1">Belongs to the peptidase S1C family.</text>
</comment>
<evidence type="ECO:0000256" key="5">
    <source>
        <dbReference type="SAM" id="MobiDB-lite"/>
    </source>
</evidence>
<organism evidence="8 9">
    <name type="scientific">Dyella soli</name>
    <dbReference type="NCBI Taxonomy" id="522319"/>
    <lineage>
        <taxon>Bacteria</taxon>
        <taxon>Pseudomonadati</taxon>
        <taxon>Pseudomonadota</taxon>
        <taxon>Gammaproteobacteria</taxon>
        <taxon>Lysobacterales</taxon>
        <taxon>Rhodanobacteraceae</taxon>
        <taxon>Dyella</taxon>
    </lineage>
</organism>
<keyword evidence="6" id="KW-1133">Transmembrane helix</keyword>
<keyword evidence="6" id="KW-0472">Membrane</keyword>
<dbReference type="Proteomes" id="UP000291822">
    <property type="component" value="Unassembled WGS sequence"/>
</dbReference>
<dbReference type="Pfam" id="PF13180">
    <property type="entry name" value="PDZ_2"/>
    <property type="match status" value="1"/>
</dbReference>
<name>A0A4R0YSI3_9GAMM</name>
<keyword evidence="4" id="KW-0720">Serine protease</keyword>
<evidence type="ECO:0000256" key="4">
    <source>
        <dbReference type="ARBA" id="ARBA00022825"/>
    </source>
</evidence>
<dbReference type="Pfam" id="PF13365">
    <property type="entry name" value="Trypsin_2"/>
    <property type="match status" value="1"/>
</dbReference>
<keyword evidence="2 8" id="KW-0645">Protease</keyword>
<dbReference type="Gene3D" id="2.40.10.120">
    <property type="match status" value="1"/>
</dbReference>
<evidence type="ECO:0000313" key="9">
    <source>
        <dbReference type="Proteomes" id="UP000291822"/>
    </source>
</evidence>
<protein>
    <submittedName>
        <fullName evidence="8">Trypsin-like serine protease</fullName>
    </submittedName>
</protein>
<dbReference type="PANTHER" id="PTHR22939:SF129">
    <property type="entry name" value="SERINE PROTEASE HTRA2, MITOCHONDRIAL"/>
    <property type="match status" value="1"/>
</dbReference>
<accession>A0A4R0YSI3</accession>
<keyword evidence="6" id="KW-0812">Transmembrane</keyword>
<keyword evidence="9" id="KW-1185">Reference proteome</keyword>
<dbReference type="InterPro" id="IPR009003">
    <property type="entry name" value="Peptidase_S1_PA"/>
</dbReference>
<dbReference type="InterPro" id="IPR001478">
    <property type="entry name" value="PDZ"/>
</dbReference>
<feature type="compositionally biased region" description="Low complexity" evidence="5">
    <location>
        <begin position="44"/>
        <end position="61"/>
    </location>
</feature>
<dbReference type="GO" id="GO:0006508">
    <property type="term" value="P:proteolysis"/>
    <property type="evidence" value="ECO:0007669"/>
    <property type="project" value="UniProtKB-KW"/>
</dbReference>
<dbReference type="InterPro" id="IPR001940">
    <property type="entry name" value="Peptidase_S1C"/>
</dbReference>
<evidence type="ECO:0000256" key="3">
    <source>
        <dbReference type="ARBA" id="ARBA00022801"/>
    </source>
</evidence>
<evidence type="ECO:0000256" key="6">
    <source>
        <dbReference type="SAM" id="Phobius"/>
    </source>
</evidence>
<keyword evidence="3" id="KW-0378">Hydrolase</keyword>
<evidence type="ECO:0000256" key="2">
    <source>
        <dbReference type="ARBA" id="ARBA00022670"/>
    </source>
</evidence>
<dbReference type="EMBL" id="SJTG01000001">
    <property type="protein sequence ID" value="TCI12295.1"/>
    <property type="molecule type" value="Genomic_DNA"/>
</dbReference>
<dbReference type="SMART" id="SM00228">
    <property type="entry name" value="PDZ"/>
    <property type="match status" value="1"/>
</dbReference>
<reference evidence="8 9" key="1">
    <citation type="submission" date="2019-02" db="EMBL/GenBank/DDBJ databases">
        <title>Dyella amyloliquefaciens sp. nov., isolated from forest soil.</title>
        <authorList>
            <person name="Gao Z.-H."/>
            <person name="Qiu L.-H."/>
        </authorList>
    </citation>
    <scope>NUCLEOTIDE SEQUENCE [LARGE SCALE GENOMIC DNA]</scope>
    <source>
        <strain evidence="8 9">KACC 12747</strain>
    </source>
</reference>
<dbReference type="GO" id="GO:0004252">
    <property type="term" value="F:serine-type endopeptidase activity"/>
    <property type="evidence" value="ECO:0007669"/>
    <property type="project" value="InterPro"/>
</dbReference>
<dbReference type="Gene3D" id="2.30.42.10">
    <property type="match status" value="1"/>
</dbReference>
<sequence length="394" mass="40850">MKHAAGTIAFIARFVILGLALAFVVSLIWPGVGDRLRSAVGLPHSPAASAPSSQTAPSRASGPASYADAVSKAAPSVVNIYANKMVTEQGVQMYSDPVLQRLFGGRPALYKRREQSLGSGVIVSQQGYVLTNNHVIAKADDIQVLLYDGRVARAQLVGADVETDLAVLKIDVPNLPVIRTAEDHPARTGDVVLAIGNPLGLNQTVTMGIISAIGRQLSSSSPEDFIQTDAAINLGNSGGALVNTDGELVGINTLLIGKAANAEGISFAIPVGSAKRVLDQIIDSGHVVRGWLGVDYTFVPVAADSGLPAAARGAQVTDVYPGGPAAQAGLQPHDILLRIGTNDIVDPADLRRREAALQPGSKVEVSGLRNGAPFHAEVTLAQRPPMTPTASLDG</sequence>
<gene>
    <name evidence="8" type="ORF">EZM97_02760</name>
</gene>
<evidence type="ECO:0000256" key="1">
    <source>
        <dbReference type="ARBA" id="ARBA00010541"/>
    </source>
</evidence>
<dbReference type="InterPro" id="IPR036034">
    <property type="entry name" value="PDZ_sf"/>
</dbReference>
<dbReference type="AlphaFoldDB" id="A0A4R0YSI3"/>
<evidence type="ECO:0000313" key="8">
    <source>
        <dbReference type="EMBL" id="TCI12295.1"/>
    </source>
</evidence>